<dbReference type="SUPFAM" id="SSF48576">
    <property type="entry name" value="Terpenoid synthases"/>
    <property type="match status" value="1"/>
</dbReference>
<evidence type="ECO:0000256" key="2">
    <source>
        <dbReference type="ARBA" id="ARBA00022842"/>
    </source>
</evidence>
<keyword evidence="3" id="KW-0808">Transferase</keyword>
<sequence length="319" mass="33855">MIRSRISGLLPEVRHVAGLHFGWWTDDRIPLDVPAGGKALRPALALLACQAVGGCVEAACPPAVAVELVHNASLLHDDIIDHDPLRRGRPALWSFKGLPAALLAGDALFFAAVQTLAEAPRPDKSILILLASVQVLIEGEYLDTLVDAGTGTSEDRALAVAAAKTGELMGCACHLGALAAGAAPERARHLRNFGQRLGTAFQCADDLLGIWGDEQHTGKPVWSDLRERKVTAPVAAAMAGHTSQARALRALYQQGGTLSEDDCRRAAKLIEETGAKEATLRRARRHVADALEHLSLARPEATTASELAALASLVTDRDR</sequence>
<evidence type="ECO:0000313" key="4">
    <source>
        <dbReference type="EMBL" id="GHE11009.1"/>
    </source>
</evidence>
<evidence type="ECO:0000313" key="5">
    <source>
        <dbReference type="Proteomes" id="UP000655443"/>
    </source>
</evidence>
<dbReference type="AlphaFoldDB" id="A0A918YRF5"/>
<dbReference type="GO" id="GO:0004659">
    <property type="term" value="F:prenyltransferase activity"/>
    <property type="evidence" value="ECO:0007669"/>
    <property type="project" value="InterPro"/>
</dbReference>
<reference evidence="4" key="2">
    <citation type="submission" date="2020-09" db="EMBL/GenBank/DDBJ databases">
        <authorList>
            <person name="Sun Q."/>
            <person name="Ohkuma M."/>
        </authorList>
    </citation>
    <scope>NUCLEOTIDE SEQUENCE</scope>
    <source>
        <strain evidence="4">JCM 4714</strain>
    </source>
</reference>
<dbReference type="GO" id="GO:0008299">
    <property type="term" value="P:isoprenoid biosynthetic process"/>
    <property type="evidence" value="ECO:0007669"/>
    <property type="project" value="InterPro"/>
</dbReference>
<dbReference type="PANTHER" id="PTHR12001:SF86">
    <property type="entry name" value="GERANYLGERANYL DIPHOSPHATE SYNTHASE"/>
    <property type="match status" value="1"/>
</dbReference>
<dbReference type="RefSeq" id="WP_189957561.1">
    <property type="nucleotide sequence ID" value="NZ_BMVG01000026.1"/>
</dbReference>
<evidence type="ECO:0000256" key="3">
    <source>
        <dbReference type="RuleBase" id="RU004466"/>
    </source>
</evidence>
<dbReference type="PROSITE" id="PS00723">
    <property type="entry name" value="POLYPRENYL_SYNTHASE_1"/>
    <property type="match status" value="1"/>
</dbReference>
<dbReference type="InterPro" id="IPR008949">
    <property type="entry name" value="Isoprenoid_synthase_dom_sf"/>
</dbReference>
<dbReference type="CDD" id="cd00685">
    <property type="entry name" value="Trans_IPPS_HT"/>
    <property type="match status" value="1"/>
</dbReference>
<name>A0A918YRF5_9ACTN</name>
<comment type="similarity">
    <text evidence="3">Belongs to the FPP/GGPP synthase family.</text>
</comment>
<dbReference type="Gene3D" id="1.10.600.10">
    <property type="entry name" value="Farnesyl Diphosphate Synthase"/>
    <property type="match status" value="1"/>
</dbReference>
<keyword evidence="1" id="KW-0479">Metal-binding</keyword>
<reference evidence="4" key="1">
    <citation type="journal article" date="2014" name="Int. J. Syst. Evol. Microbiol.">
        <title>Complete genome sequence of Corynebacterium casei LMG S-19264T (=DSM 44701T), isolated from a smear-ripened cheese.</title>
        <authorList>
            <consortium name="US DOE Joint Genome Institute (JGI-PGF)"/>
            <person name="Walter F."/>
            <person name="Albersmeier A."/>
            <person name="Kalinowski J."/>
            <person name="Ruckert C."/>
        </authorList>
    </citation>
    <scope>NUCLEOTIDE SEQUENCE</scope>
    <source>
        <strain evidence="4">JCM 4714</strain>
    </source>
</reference>
<dbReference type="InterPro" id="IPR000092">
    <property type="entry name" value="Polyprenyl_synt"/>
</dbReference>
<gene>
    <name evidence="4" type="ORF">GCM10010339_69100</name>
</gene>
<protein>
    <submittedName>
        <fullName evidence="4">Dimethylallyltransferase</fullName>
    </submittedName>
</protein>
<dbReference type="GO" id="GO:0046872">
    <property type="term" value="F:metal ion binding"/>
    <property type="evidence" value="ECO:0007669"/>
    <property type="project" value="UniProtKB-KW"/>
</dbReference>
<keyword evidence="5" id="KW-1185">Reference proteome</keyword>
<keyword evidence="2" id="KW-0460">Magnesium</keyword>
<dbReference type="EMBL" id="BMVG01000026">
    <property type="protein sequence ID" value="GHE11009.1"/>
    <property type="molecule type" value="Genomic_DNA"/>
</dbReference>
<dbReference type="SFLD" id="SFLDG01017">
    <property type="entry name" value="Polyprenyl_Transferase_Like"/>
    <property type="match status" value="1"/>
</dbReference>
<dbReference type="PANTHER" id="PTHR12001">
    <property type="entry name" value="GERANYLGERANYL PYROPHOSPHATE SYNTHASE"/>
    <property type="match status" value="1"/>
</dbReference>
<organism evidence="4 5">
    <name type="scientific">Streptomyces alanosinicus</name>
    <dbReference type="NCBI Taxonomy" id="68171"/>
    <lineage>
        <taxon>Bacteria</taxon>
        <taxon>Bacillati</taxon>
        <taxon>Actinomycetota</taxon>
        <taxon>Actinomycetes</taxon>
        <taxon>Kitasatosporales</taxon>
        <taxon>Streptomycetaceae</taxon>
        <taxon>Streptomyces</taxon>
    </lineage>
</organism>
<evidence type="ECO:0000256" key="1">
    <source>
        <dbReference type="ARBA" id="ARBA00022723"/>
    </source>
</evidence>
<dbReference type="Pfam" id="PF00348">
    <property type="entry name" value="polyprenyl_synt"/>
    <property type="match status" value="1"/>
</dbReference>
<proteinExistence type="inferred from homology"/>
<dbReference type="InterPro" id="IPR033749">
    <property type="entry name" value="Polyprenyl_synt_CS"/>
</dbReference>
<dbReference type="Proteomes" id="UP000655443">
    <property type="component" value="Unassembled WGS sequence"/>
</dbReference>
<dbReference type="SFLD" id="SFLDS00005">
    <property type="entry name" value="Isoprenoid_Synthase_Type_I"/>
    <property type="match status" value="1"/>
</dbReference>
<comment type="caution">
    <text evidence="4">The sequence shown here is derived from an EMBL/GenBank/DDBJ whole genome shotgun (WGS) entry which is preliminary data.</text>
</comment>
<accession>A0A918YRF5</accession>